<dbReference type="RefSeq" id="WP_340332514.1">
    <property type="nucleotide sequence ID" value="NZ_JAZHOF010000014.1"/>
</dbReference>
<evidence type="ECO:0000256" key="2">
    <source>
        <dbReference type="ARBA" id="ARBA00023125"/>
    </source>
</evidence>
<evidence type="ECO:0000256" key="3">
    <source>
        <dbReference type="ARBA" id="ARBA00023163"/>
    </source>
</evidence>
<protein>
    <submittedName>
        <fullName evidence="5">Helix-turn-helix domain-containing protein</fullName>
    </submittedName>
</protein>
<evidence type="ECO:0000259" key="4">
    <source>
        <dbReference type="PROSITE" id="PS51118"/>
    </source>
</evidence>
<dbReference type="Proteomes" id="UP001378188">
    <property type="component" value="Unassembled WGS sequence"/>
</dbReference>
<accession>A0AAW9S0W3</accession>
<evidence type="ECO:0000256" key="1">
    <source>
        <dbReference type="ARBA" id="ARBA00023015"/>
    </source>
</evidence>
<dbReference type="InterPro" id="IPR002577">
    <property type="entry name" value="HTH_HxlR"/>
</dbReference>
<dbReference type="InterPro" id="IPR036390">
    <property type="entry name" value="WH_DNA-bd_sf"/>
</dbReference>
<comment type="caution">
    <text evidence="5">The sequence shown here is derived from an EMBL/GenBank/DDBJ whole genome shotgun (WGS) entry which is preliminary data.</text>
</comment>
<evidence type="ECO:0000313" key="6">
    <source>
        <dbReference type="Proteomes" id="UP001378188"/>
    </source>
</evidence>
<dbReference type="Gene3D" id="1.10.10.10">
    <property type="entry name" value="Winged helix-like DNA-binding domain superfamily/Winged helix DNA-binding domain"/>
    <property type="match status" value="1"/>
</dbReference>
<keyword evidence="6" id="KW-1185">Reference proteome</keyword>
<gene>
    <name evidence="5" type="ORF">V3328_25315</name>
</gene>
<dbReference type="InterPro" id="IPR036388">
    <property type="entry name" value="WH-like_DNA-bd_sf"/>
</dbReference>
<dbReference type="GO" id="GO:0003677">
    <property type="term" value="F:DNA binding"/>
    <property type="evidence" value="ECO:0007669"/>
    <property type="project" value="UniProtKB-KW"/>
</dbReference>
<proteinExistence type="predicted"/>
<dbReference type="SUPFAM" id="SSF55718">
    <property type="entry name" value="SCP-like"/>
    <property type="match status" value="1"/>
</dbReference>
<dbReference type="SUPFAM" id="SSF46785">
    <property type="entry name" value="Winged helix' DNA-binding domain"/>
    <property type="match status" value="1"/>
</dbReference>
<reference evidence="5 6" key="1">
    <citation type="submission" date="2024-02" db="EMBL/GenBank/DDBJ databases">
        <title>Genome analysis and characterization of Microbaculum marinisediminis sp. nov., isolated from marine sediment.</title>
        <authorList>
            <person name="Du Z.-J."/>
            <person name="Ye Y.-Q."/>
            <person name="Zhang Z.-R."/>
            <person name="Yuan S.-M."/>
            <person name="Zhang X.-Y."/>
        </authorList>
    </citation>
    <scope>NUCLEOTIDE SEQUENCE [LARGE SCALE GENOMIC DNA]</scope>
    <source>
        <strain evidence="5 6">SDUM1044001</strain>
    </source>
</reference>
<dbReference type="PROSITE" id="PS51118">
    <property type="entry name" value="HTH_HXLR"/>
    <property type="match status" value="1"/>
</dbReference>
<organism evidence="5 6">
    <name type="scientific">Microbaculum marinum</name>
    <dbReference type="NCBI Taxonomy" id="1764581"/>
    <lineage>
        <taxon>Bacteria</taxon>
        <taxon>Pseudomonadati</taxon>
        <taxon>Pseudomonadota</taxon>
        <taxon>Alphaproteobacteria</taxon>
        <taxon>Hyphomicrobiales</taxon>
        <taxon>Tepidamorphaceae</taxon>
        <taxon>Microbaculum</taxon>
    </lineage>
</organism>
<dbReference type="PANTHER" id="PTHR33204:SF18">
    <property type="entry name" value="TRANSCRIPTIONAL REGULATORY PROTEIN"/>
    <property type="match status" value="1"/>
</dbReference>
<dbReference type="InterPro" id="IPR036527">
    <property type="entry name" value="SCP2_sterol-bd_dom_sf"/>
</dbReference>
<dbReference type="Pfam" id="PF01638">
    <property type="entry name" value="HxlR"/>
    <property type="match status" value="1"/>
</dbReference>
<keyword evidence="2" id="KW-0238">DNA-binding</keyword>
<name>A0AAW9S0W3_9HYPH</name>
<keyword evidence="1" id="KW-0805">Transcription regulation</keyword>
<evidence type="ECO:0000313" key="5">
    <source>
        <dbReference type="EMBL" id="MEJ8574819.1"/>
    </source>
</evidence>
<feature type="domain" description="HTH hxlR-type" evidence="4">
    <location>
        <begin position="11"/>
        <end position="107"/>
    </location>
</feature>
<dbReference type="PANTHER" id="PTHR33204">
    <property type="entry name" value="TRANSCRIPTIONAL REGULATOR, MARR FAMILY"/>
    <property type="match status" value="1"/>
</dbReference>
<dbReference type="AlphaFoldDB" id="A0AAW9S0W3"/>
<keyword evidence="3" id="KW-0804">Transcription</keyword>
<dbReference type="EMBL" id="JAZHOF010000014">
    <property type="protein sequence ID" value="MEJ8574819.1"/>
    <property type="molecule type" value="Genomic_DNA"/>
</dbReference>
<sequence length="240" mass="27266">MSERKGYAQFCPVALATEILAERWTPLVIRELLSGSVRFNDLQRGLPRMSSALLARRLKELEFAGIVMRRPGASGRGEYHLTPAGRELLPIVESMGAWAQRWLRHKMVEPRNLDPDLLMWDIRRSVVNELRPGARRFVAEFRLSGVPASRRRYWLVFEPDLVDLCYKDPGFDPDLLIETSLEVLTTIWLGHLTIGTALDDGRLVIEGSRRDVAAFRSWFGLSLFAPAGRRPAGQIELEAE</sequence>